<dbReference type="InterPro" id="IPR043129">
    <property type="entry name" value="ATPase_NBD"/>
</dbReference>
<dbReference type="Proteomes" id="UP000472755">
    <property type="component" value="Unassembled WGS sequence"/>
</dbReference>
<evidence type="ECO:0000313" key="5">
    <source>
        <dbReference type="EMBL" id="MTS29026.1"/>
    </source>
</evidence>
<dbReference type="InterPro" id="IPR018484">
    <property type="entry name" value="FGGY_N"/>
</dbReference>
<gene>
    <name evidence="5" type="ORF">GMD59_17310</name>
</gene>
<dbReference type="PANTHER" id="PTHR10196">
    <property type="entry name" value="SUGAR KINASE"/>
    <property type="match status" value="1"/>
</dbReference>
<protein>
    <recommendedName>
        <fullName evidence="4">Carbohydrate kinase FGGY N-terminal domain-containing protein</fullName>
    </recommendedName>
</protein>
<evidence type="ECO:0000313" key="6">
    <source>
        <dbReference type="Proteomes" id="UP000472755"/>
    </source>
</evidence>
<keyword evidence="2" id="KW-0808">Transferase</keyword>
<comment type="similarity">
    <text evidence="1">Belongs to the FGGY kinase family.</text>
</comment>
<proteinExistence type="inferred from homology"/>
<sequence length="439" mass="47551">MITIGVDIGTTTISAVAADEKEGVLKALTLDNNTFLGKCKPWESMQQPEKILDKAVSAVQMLLEHYPEACCIGVTGQQHGILYLDEKGIPVSPLYTWQDGRGNLPYKDKESYAAYLNEITGVQVAAGYGMVTHFYNLQNHLVPPGACTFCTIADYIAMRMAGLTQPVLDASNAASFGLFDLEKAAFNVTAAFMAGIPSDIFPEVAKKPCFLGQTMFNIPVAIAIGDNQASFLGAVGGHTDSALINVGTGSQFSAYSPILLYCEGLETRPFPTGGYLLVGASLCGGRAYALLEAFFRDTVKMVMGQEISCYAAMEKLLESNPLPTNLPIVCTAFEGTRENSEQRGSFTQLSTANMTPLHWIWGVMQGMTDELHEMYRSYLSTGAKRPMQLVGSGNGLRRNRFLCGTVSRTFGCKLELSPNKEEAAYGTALFVHHLAKQSL</sequence>
<dbReference type="EMBL" id="WMZU01000046">
    <property type="protein sequence ID" value="MTS29026.1"/>
    <property type="molecule type" value="Genomic_DNA"/>
</dbReference>
<dbReference type="CDD" id="cd07777">
    <property type="entry name" value="ASKHA_NBD_FGGY_SHK"/>
    <property type="match status" value="1"/>
</dbReference>
<evidence type="ECO:0000256" key="2">
    <source>
        <dbReference type="ARBA" id="ARBA00022679"/>
    </source>
</evidence>
<name>A0A6L6LW88_9FIRM</name>
<dbReference type="GO" id="GO:0006071">
    <property type="term" value="P:glycerol metabolic process"/>
    <property type="evidence" value="ECO:0007669"/>
    <property type="project" value="TreeGrafter"/>
</dbReference>
<dbReference type="Pfam" id="PF00370">
    <property type="entry name" value="FGGY_N"/>
    <property type="match status" value="1"/>
</dbReference>
<dbReference type="PIRSF" id="PIRSF000538">
    <property type="entry name" value="GlpK"/>
    <property type="match status" value="1"/>
</dbReference>
<dbReference type="Gene3D" id="3.30.420.40">
    <property type="match status" value="2"/>
</dbReference>
<dbReference type="InterPro" id="IPR000577">
    <property type="entry name" value="Carb_kinase_FGGY"/>
</dbReference>
<comment type="caution">
    <text evidence="5">The sequence shown here is derived from an EMBL/GenBank/DDBJ whole genome shotgun (WGS) entry which is preliminary data.</text>
</comment>
<dbReference type="AlphaFoldDB" id="A0A6L6LW88"/>
<evidence type="ECO:0000256" key="3">
    <source>
        <dbReference type="ARBA" id="ARBA00022777"/>
    </source>
</evidence>
<dbReference type="GO" id="GO:0005829">
    <property type="term" value="C:cytosol"/>
    <property type="evidence" value="ECO:0007669"/>
    <property type="project" value="TreeGrafter"/>
</dbReference>
<accession>A0A6L6LW88</accession>
<reference evidence="5 6" key="1">
    <citation type="journal article" date="2019" name="Nat. Med.">
        <title>A library of human gut bacterial isolates paired with longitudinal multiomics data enables mechanistic microbiome research.</title>
        <authorList>
            <person name="Poyet M."/>
            <person name="Groussin M."/>
            <person name="Gibbons S.M."/>
            <person name="Avila-Pacheco J."/>
            <person name="Jiang X."/>
            <person name="Kearney S.M."/>
            <person name="Perrotta A.R."/>
            <person name="Berdy B."/>
            <person name="Zhao S."/>
            <person name="Lieberman T.D."/>
            <person name="Swanson P.K."/>
            <person name="Smith M."/>
            <person name="Roesemann S."/>
            <person name="Alexander J.E."/>
            <person name="Rich S.A."/>
            <person name="Livny J."/>
            <person name="Vlamakis H."/>
            <person name="Clish C."/>
            <person name="Bullock K."/>
            <person name="Deik A."/>
            <person name="Scott J."/>
            <person name="Pierce K.A."/>
            <person name="Xavier R.J."/>
            <person name="Alm E.J."/>
        </authorList>
    </citation>
    <scope>NUCLEOTIDE SEQUENCE [LARGE SCALE GENOMIC DNA]</scope>
    <source>
        <strain evidence="5 6">BIOML-A4</strain>
    </source>
</reference>
<keyword evidence="3" id="KW-0418">Kinase</keyword>
<dbReference type="PANTHER" id="PTHR10196:SF67">
    <property type="entry name" value="SEDOHEPTULOKINASE"/>
    <property type="match status" value="1"/>
</dbReference>
<organism evidence="5 6">
    <name type="scientific">Ruthenibacterium lactatiformans</name>
    <dbReference type="NCBI Taxonomy" id="1550024"/>
    <lineage>
        <taxon>Bacteria</taxon>
        <taxon>Bacillati</taxon>
        <taxon>Bacillota</taxon>
        <taxon>Clostridia</taxon>
        <taxon>Eubacteriales</taxon>
        <taxon>Oscillospiraceae</taxon>
        <taxon>Ruthenibacterium</taxon>
    </lineage>
</organism>
<evidence type="ECO:0000256" key="1">
    <source>
        <dbReference type="ARBA" id="ARBA00009156"/>
    </source>
</evidence>
<evidence type="ECO:0000259" key="4">
    <source>
        <dbReference type="Pfam" id="PF00370"/>
    </source>
</evidence>
<dbReference type="GO" id="GO:0050277">
    <property type="term" value="F:sedoheptulokinase activity"/>
    <property type="evidence" value="ECO:0007669"/>
    <property type="project" value="TreeGrafter"/>
</dbReference>
<dbReference type="SUPFAM" id="SSF53067">
    <property type="entry name" value="Actin-like ATPase domain"/>
    <property type="match status" value="2"/>
</dbReference>
<feature type="domain" description="Carbohydrate kinase FGGY N-terminal" evidence="4">
    <location>
        <begin position="3"/>
        <end position="233"/>
    </location>
</feature>
<dbReference type="RefSeq" id="WP_009326180.1">
    <property type="nucleotide sequence ID" value="NZ_WMZN01000051.1"/>
</dbReference>